<dbReference type="CDD" id="cd20546">
    <property type="entry name" value="CYCLIN_SpCG1C_ScCTK2-like_rpt2"/>
    <property type="match status" value="1"/>
</dbReference>
<dbReference type="GO" id="GO:0006357">
    <property type="term" value="P:regulation of transcription by RNA polymerase II"/>
    <property type="evidence" value="ECO:0007669"/>
    <property type="project" value="InterPro"/>
</dbReference>
<evidence type="ECO:0000256" key="4">
    <source>
        <dbReference type="ARBA" id="ARBA00025278"/>
    </source>
</evidence>
<dbReference type="OrthoDB" id="10266018at2759"/>
<feature type="domain" description="Cyclin-like" evidence="6">
    <location>
        <begin position="53"/>
        <end position="146"/>
    </location>
</feature>
<comment type="subunit">
    <text evidence="2">Component of the SRB8-11 complex, a regulatory module of the Mediator complex.</text>
</comment>
<dbReference type="Gene3D" id="1.10.472.10">
    <property type="entry name" value="Cyclin-like"/>
    <property type="match status" value="2"/>
</dbReference>
<evidence type="ECO:0000256" key="2">
    <source>
        <dbReference type="ARBA" id="ARBA00011612"/>
    </source>
</evidence>
<dbReference type="EMBL" id="CP055900">
    <property type="protein sequence ID" value="QKX58055.1"/>
    <property type="molecule type" value="Genomic_DNA"/>
</dbReference>
<dbReference type="KEGG" id="trg:TRUGW13939_05176"/>
<protein>
    <recommendedName>
        <fullName evidence="3">RNA polymerase II holoenzyme cyclin-like subunit</fullName>
    </recommendedName>
</protein>
<evidence type="ECO:0000256" key="5">
    <source>
        <dbReference type="RuleBase" id="RU000383"/>
    </source>
</evidence>
<dbReference type="InterPro" id="IPR013763">
    <property type="entry name" value="Cyclin-like_dom"/>
</dbReference>
<dbReference type="SUPFAM" id="SSF47954">
    <property type="entry name" value="Cyclin-like"/>
    <property type="match status" value="2"/>
</dbReference>
<dbReference type="Pfam" id="PF00134">
    <property type="entry name" value="Cyclin_N"/>
    <property type="match status" value="1"/>
</dbReference>
<evidence type="ECO:0000313" key="8">
    <source>
        <dbReference type="Proteomes" id="UP000509510"/>
    </source>
</evidence>
<evidence type="ECO:0000256" key="3">
    <source>
        <dbReference type="ARBA" id="ARBA00014912"/>
    </source>
</evidence>
<evidence type="ECO:0000313" key="7">
    <source>
        <dbReference type="EMBL" id="QKX58055.1"/>
    </source>
</evidence>
<dbReference type="AlphaFoldDB" id="A0A7H8QX30"/>
<evidence type="ECO:0000256" key="1">
    <source>
        <dbReference type="ARBA" id="ARBA00008638"/>
    </source>
</evidence>
<dbReference type="InterPro" id="IPR006671">
    <property type="entry name" value="Cyclin_N"/>
</dbReference>
<sequence length="309" mass="35541">MAANYWVSTQRRHWMFTRERLAEIRESLWARDKDSSHQVQLPDMRIINIYFKDQICRLAKRMNSRQQAVATAQVYIKRFYTKVDFRQTNPYLVMVTAFYLACKMEECPQHIRFIAAEARQFWPGKRSEFVANDPAKIGECEFYLISEMSSQLIVHHPYRTVSELSTELELSVDEANQASNLISDHYQTDLPLLYPPHVIGVTAVLLAVLFSNSQRGSHMSMNPSIATSLREGGMGAAMSALGADRQGTGRPDPRIQKVVNWLAESEVDIRAVIECTQEMVSLYELMEGFNLQQVKEVITRMMKTKSMDK</sequence>
<evidence type="ECO:0000259" key="6">
    <source>
        <dbReference type="SMART" id="SM00385"/>
    </source>
</evidence>
<accession>A0A7H8QX30</accession>
<dbReference type="SMART" id="SM00385">
    <property type="entry name" value="CYCLIN"/>
    <property type="match status" value="1"/>
</dbReference>
<gene>
    <name evidence="7" type="ORF">TRUGW13939_05176</name>
</gene>
<keyword evidence="5" id="KW-0195">Cyclin</keyword>
<dbReference type="CDD" id="cd20513">
    <property type="entry name" value="CYCLIN_CCNC_rpt1"/>
    <property type="match status" value="1"/>
</dbReference>
<dbReference type="InterPro" id="IPR043198">
    <property type="entry name" value="Cyclin/Ssn8"/>
</dbReference>
<dbReference type="PANTHER" id="PTHR10026">
    <property type="entry name" value="CYCLIN"/>
    <property type="match status" value="1"/>
</dbReference>
<comment type="function">
    <text evidence="4">Component of the SRB8-11 complex. The SRB8-11 complex is a regulatory module of the Mediator complex which is itself involved in regulation of basal and activated RNA polymerase II-dependent transcription. The SRB8-11 complex may be involved in the transcriptional repression of a subset of genes regulated by Mediator. It may inhibit the association of the Mediator complex with RNA polymerase II to form the holoenzyme complex. The SRB8-11 complex phosphorylates the C-terminal domain (CTD) of the largest subunit of RNA polymerase II.</text>
</comment>
<reference evidence="8" key="1">
    <citation type="submission" date="2020-06" db="EMBL/GenBank/DDBJ databases">
        <title>A chromosome-scale genome assembly of Talaromyces rugulosus W13939.</title>
        <authorList>
            <person name="Wang B."/>
            <person name="Guo L."/>
            <person name="Ye K."/>
            <person name="Wang L."/>
        </authorList>
    </citation>
    <scope>NUCLEOTIDE SEQUENCE [LARGE SCALE GENOMIC DNA]</scope>
    <source>
        <strain evidence="8">W13939</strain>
    </source>
</reference>
<dbReference type="RefSeq" id="XP_035344233.1">
    <property type="nucleotide sequence ID" value="XM_035488340.1"/>
</dbReference>
<dbReference type="InterPro" id="IPR036915">
    <property type="entry name" value="Cyclin-like_sf"/>
</dbReference>
<dbReference type="PIRSF" id="PIRSF028758">
    <property type="entry name" value="Cyclin, C/H/G types"/>
    <property type="match status" value="1"/>
</dbReference>
<comment type="similarity">
    <text evidence="1">Belongs to the cyclin family. Cyclin C subfamily.</text>
</comment>
<dbReference type="Proteomes" id="UP000509510">
    <property type="component" value="Chromosome III"/>
</dbReference>
<dbReference type="GO" id="GO:0016538">
    <property type="term" value="F:cyclin-dependent protein serine/threonine kinase regulator activity"/>
    <property type="evidence" value="ECO:0007669"/>
    <property type="project" value="InterPro"/>
</dbReference>
<keyword evidence="8" id="KW-1185">Reference proteome</keyword>
<name>A0A7H8QX30_TALRU</name>
<proteinExistence type="inferred from homology"/>
<dbReference type="GeneID" id="55992674"/>
<organism evidence="7 8">
    <name type="scientific">Talaromyces rugulosus</name>
    <name type="common">Penicillium rugulosum</name>
    <dbReference type="NCBI Taxonomy" id="121627"/>
    <lineage>
        <taxon>Eukaryota</taxon>
        <taxon>Fungi</taxon>
        <taxon>Dikarya</taxon>
        <taxon>Ascomycota</taxon>
        <taxon>Pezizomycotina</taxon>
        <taxon>Eurotiomycetes</taxon>
        <taxon>Eurotiomycetidae</taxon>
        <taxon>Eurotiales</taxon>
        <taxon>Trichocomaceae</taxon>
        <taxon>Talaromyces</taxon>
        <taxon>Talaromyces sect. Islandici</taxon>
    </lineage>
</organism>